<dbReference type="EMBL" id="QXJK01000005">
    <property type="protein sequence ID" value="RIX34863.1"/>
    <property type="molecule type" value="Genomic_DNA"/>
</dbReference>
<accession>A0A418Q6W7</accession>
<comment type="caution">
    <text evidence="1">The sequence shown here is derived from an EMBL/GenBank/DDBJ whole genome shotgun (WGS) entry which is preliminary data.</text>
</comment>
<dbReference type="InterPro" id="IPR036291">
    <property type="entry name" value="NAD(P)-bd_dom_sf"/>
</dbReference>
<reference evidence="1 2" key="1">
    <citation type="submission" date="2018-09" db="EMBL/GenBank/DDBJ databases">
        <title>Optimization and identification of Corynebacterium falsenii FN1-14 from fish paste.</title>
        <authorList>
            <person name="Daroonpunt R."/>
            <person name="Tanasupawat S."/>
        </authorList>
    </citation>
    <scope>NUCLEOTIDE SEQUENCE [LARGE SCALE GENOMIC DNA]</scope>
    <source>
        <strain evidence="1 2">FN1-14</strain>
    </source>
</reference>
<dbReference type="RefSeq" id="WP_119664725.1">
    <property type="nucleotide sequence ID" value="NZ_QXJK01000005.1"/>
</dbReference>
<dbReference type="Pfam" id="PF02423">
    <property type="entry name" value="OCD_Mu_crystall"/>
    <property type="match status" value="1"/>
</dbReference>
<organism evidence="1 2">
    <name type="scientific">Corynebacterium falsenii</name>
    <dbReference type="NCBI Taxonomy" id="108486"/>
    <lineage>
        <taxon>Bacteria</taxon>
        <taxon>Bacillati</taxon>
        <taxon>Actinomycetota</taxon>
        <taxon>Actinomycetes</taxon>
        <taxon>Mycobacteriales</taxon>
        <taxon>Corynebacteriaceae</taxon>
        <taxon>Corynebacterium</taxon>
    </lineage>
</organism>
<sequence length="332" mass="35242">MKLLSASDIWSLYSMDRAIDDCAAAFAAVSEQRTLTPLRTAMQLGEDRTFLVMPSASDDVGAIAVKTIGIFPNNSAHGLPTSPATVQLYDTHTSQPRAFLDGASLTQIRTGAASGVAFRYLARPDSTIGTVIGTGGQAPAQVLAMIAACPKLQTIRIVNRSLDRAREFIASLQSWDVLTRMEFSGSFEHWSNATTATTDSDLITVVTTSATPVFTAENLAPGVTISGVGSFQPHKQECGEDVIAAADRIYCDDVEAAIEESGDLIVPLDSRALDRAQIDGSIGEVITGKLAGRTSPEEIVYYKTVGVGAQDLWAAHSITQLAEDNNVGTNWG</sequence>
<protein>
    <submittedName>
        <fullName evidence="1">Ornithine cyclodeaminase family protein</fullName>
    </submittedName>
</protein>
<dbReference type="GO" id="GO:0005737">
    <property type="term" value="C:cytoplasm"/>
    <property type="evidence" value="ECO:0007669"/>
    <property type="project" value="TreeGrafter"/>
</dbReference>
<dbReference type="OrthoDB" id="7209364at2"/>
<dbReference type="STRING" id="1451189.CFAL_06975"/>
<keyword evidence="2" id="KW-1185">Reference proteome</keyword>
<dbReference type="InterPro" id="IPR003462">
    <property type="entry name" value="ODC_Mu_crystall"/>
</dbReference>
<gene>
    <name evidence="1" type="ORF">D3M95_06025</name>
</gene>
<dbReference type="PIRSF" id="PIRSF001439">
    <property type="entry name" value="CryM"/>
    <property type="match status" value="1"/>
</dbReference>
<dbReference type="Proteomes" id="UP000285278">
    <property type="component" value="Unassembled WGS sequence"/>
</dbReference>
<dbReference type="PANTHER" id="PTHR13812">
    <property type="entry name" value="KETIMINE REDUCTASE MU-CRYSTALLIN"/>
    <property type="match status" value="1"/>
</dbReference>
<dbReference type="InterPro" id="IPR023401">
    <property type="entry name" value="ODC_N"/>
</dbReference>
<dbReference type="PANTHER" id="PTHR13812:SF19">
    <property type="entry name" value="KETIMINE REDUCTASE MU-CRYSTALLIN"/>
    <property type="match status" value="1"/>
</dbReference>
<dbReference type="Gene3D" id="3.40.50.720">
    <property type="entry name" value="NAD(P)-binding Rossmann-like Domain"/>
    <property type="match status" value="1"/>
</dbReference>
<evidence type="ECO:0000313" key="2">
    <source>
        <dbReference type="Proteomes" id="UP000285278"/>
    </source>
</evidence>
<name>A0A418Q6W7_9CORY</name>
<dbReference type="Gene3D" id="3.30.1780.10">
    <property type="entry name" value="ornithine cyclodeaminase, domain 1"/>
    <property type="match status" value="1"/>
</dbReference>
<dbReference type="SUPFAM" id="SSF51735">
    <property type="entry name" value="NAD(P)-binding Rossmann-fold domains"/>
    <property type="match status" value="1"/>
</dbReference>
<proteinExistence type="predicted"/>
<dbReference type="AlphaFoldDB" id="A0A418Q6W7"/>
<evidence type="ECO:0000313" key="1">
    <source>
        <dbReference type="EMBL" id="RIX34863.1"/>
    </source>
</evidence>